<keyword evidence="5" id="KW-0175">Coiled coil</keyword>
<protein>
    <recommendedName>
        <fullName evidence="7">VENN motif-containing domain-containing protein</fullName>
    </recommendedName>
</protein>
<feature type="compositionally biased region" description="Polar residues" evidence="6">
    <location>
        <begin position="283"/>
        <end position="300"/>
    </location>
</feature>
<dbReference type="Proteomes" id="UP000303847">
    <property type="component" value="Chromosome"/>
</dbReference>
<accession>A0ABX5V342</accession>
<evidence type="ECO:0000256" key="5">
    <source>
        <dbReference type="SAM" id="Coils"/>
    </source>
</evidence>
<feature type="domain" description="VENN motif-containing" evidence="7">
    <location>
        <begin position="87"/>
        <end position="137"/>
    </location>
</feature>
<keyword evidence="2" id="KW-0800">Toxin</keyword>
<dbReference type="Pfam" id="PF04829">
    <property type="entry name" value="PT-VENN"/>
    <property type="match status" value="1"/>
</dbReference>
<proteinExistence type="predicted"/>
<feature type="coiled-coil region" evidence="5">
    <location>
        <begin position="145"/>
        <end position="172"/>
    </location>
</feature>
<keyword evidence="9" id="KW-1185">Reference proteome</keyword>
<evidence type="ECO:0000313" key="9">
    <source>
        <dbReference type="Proteomes" id="UP000303847"/>
    </source>
</evidence>
<keyword evidence="4" id="KW-0843">Virulence</keyword>
<dbReference type="EMBL" id="CP034036">
    <property type="protein sequence ID" value="QCR04472.1"/>
    <property type="molecule type" value="Genomic_DNA"/>
</dbReference>
<evidence type="ECO:0000313" key="8">
    <source>
        <dbReference type="EMBL" id="QCR04472.1"/>
    </source>
</evidence>
<sequence>MTAVLAGGLGGNATGVVTGAAAPYLAGLVKEVGQDNESARIALHTVLGAFLAQAQGGSAAGGAAGGLVSSAGAQALTALLYPGVKGEELTGEQKELIANLITLAGAGAGGLVGGNLTGAGSGANTAKNEVENNALSDIIENKASGVTQEEKYQNARKQLEAAQEEFKEKYCAGLSAETCSARMEAHSQELLKGAGLFGTDFVPIVGDIKSFAEAQSALDYLAAAVGLVPVLGDGAGKIIKAAETALKKGDIAEASKLINKASDEIQVKWVDENASMSERARNYNDSASGARSNIETQKGQAPSIERVDADGKAKSVRFDGVDGNVMVDRKISVVTTQKAKNQALRQSEALKNNGMTGRWEVPNQAQANRAQKMFDELGIKNIEVKIVHE</sequence>
<keyword evidence="3" id="KW-1266">Target cell cytoplasm</keyword>
<evidence type="ECO:0000256" key="3">
    <source>
        <dbReference type="ARBA" id="ARBA00022913"/>
    </source>
</evidence>
<evidence type="ECO:0000256" key="4">
    <source>
        <dbReference type="ARBA" id="ARBA00023026"/>
    </source>
</evidence>
<evidence type="ECO:0000256" key="1">
    <source>
        <dbReference type="ARBA" id="ARBA00004219"/>
    </source>
</evidence>
<dbReference type="InterPro" id="IPR006914">
    <property type="entry name" value="VENN_dom"/>
</dbReference>
<gene>
    <name evidence="8" type="ORF">EH206_10000</name>
</gene>
<organism evidence="8 9">
    <name type="scientific">Brenneria nigrifluens DSM 30175 = ATCC 13028</name>
    <dbReference type="NCBI Taxonomy" id="1121120"/>
    <lineage>
        <taxon>Bacteria</taxon>
        <taxon>Pseudomonadati</taxon>
        <taxon>Pseudomonadota</taxon>
        <taxon>Gammaproteobacteria</taxon>
        <taxon>Enterobacterales</taxon>
        <taxon>Pectobacteriaceae</taxon>
        <taxon>Brenneria</taxon>
    </lineage>
</organism>
<evidence type="ECO:0000259" key="7">
    <source>
        <dbReference type="Pfam" id="PF04829"/>
    </source>
</evidence>
<comment type="subcellular location">
    <subcellularLocation>
        <location evidence="1">Target cell</location>
        <location evidence="1">Target cell cytoplasm</location>
    </subcellularLocation>
</comment>
<reference evidence="8 9" key="1">
    <citation type="submission" date="2018-11" db="EMBL/GenBank/DDBJ databases">
        <title>Genome sequences of Brenneria nigrifluens and Brenneria rubrifaciens.</title>
        <authorList>
            <person name="Poret-Peterson A.T."/>
            <person name="McClean A.E."/>
            <person name="Kluepfel D.A."/>
        </authorList>
    </citation>
    <scope>NUCLEOTIDE SEQUENCE [LARGE SCALE GENOMIC DNA]</scope>
    <source>
        <strain evidence="8 9">ATCC 13028</strain>
    </source>
</reference>
<evidence type="ECO:0000256" key="6">
    <source>
        <dbReference type="SAM" id="MobiDB-lite"/>
    </source>
</evidence>
<evidence type="ECO:0000256" key="2">
    <source>
        <dbReference type="ARBA" id="ARBA00022656"/>
    </source>
</evidence>
<feature type="region of interest" description="Disordered" evidence="6">
    <location>
        <begin position="282"/>
        <end position="308"/>
    </location>
</feature>
<name>A0ABX5V342_9GAMM</name>